<evidence type="ECO:0000259" key="1">
    <source>
        <dbReference type="PROSITE" id="PS50164"/>
    </source>
</evidence>
<proteinExistence type="predicted"/>
<protein>
    <recommendedName>
        <fullName evidence="1">GIY-YIG domain-containing protein</fullName>
    </recommendedName>
</protein>
<dbReference type="EMBL" id="GEBQ01021608">
    <property type="protein sequence ID" value="JAT18369.1"/>
    <property type="molecule type" value="Transcribed_RNA"/>
</dbReference>
<dbReference type="PANTHER" id="PTHR21301">
    <property type="entry name" value="REVERSE TRANSCRIPTASE"/>
    <property type="match status" value="1"/>
</dbReference>
<gene>
    <name evidence="2" type="ORF">g.44845</name>
</gene>
<organism evidence="2">
    <name type="scientific">Graphocephala atropunctata</name>
    <dbReference type="NCBI Taxonomy" id="36148"/>
    <lineage>
        <taxon>Eukaryota</taxon>
        <taxon>Metazoa</taxon>
        <taxon>Ecdysozoa</taxon>
        <taxon>Arthropoda</taxon>
        <taxon>Hexapoda</taxon>
        <taxon>Insecta</taxon>
        <taxon>Pterygota</taxon>
        <taxon>Neoptera</taxon>
        <taxon>Paraneoptera</taxon>
        <taxon>Hemiptera</taxon>
        <taxon>Auchenorrhyncha</taxon>
        <taxon>Membracoidea</taxon>
        <taxon>Cicadellidae</taxon>
        <taxon>Cicadellinae</taxon>
        <taxon>Cicadellini</taxon>
        <taxon>Graphocephala</taxon>
    </lineage>
</organism>
<dbReference type="AlphaFoldDB" id="A0A1B6L3T6"/>
<dbReference type="PANTHER" id="PTHR21301:SF10">
    <property type="entry name" value="REVERSE TRANSCRIPTASE DOMAIN-CONTAINING PROTEIN"/>
    <property type="match status" value="1"/>
</dbReference>
<sequence>LEETKIMNKVNPFENNIIYWIRYVDDILCLFRGQDDVKKQFLNYLNSLSNQIKFTIEIQDKQINFLDLTISKKSNKHSFKIYRKCTQTDLIIPQHSNHPWQHKMAAFNSMIHRLINVPMNSKHFNEERETIKYLAMKNGYNPKLVDTIIKKKTKVLNQPKDILNEETKEFICVPYNTKLNKSIRKSFDKSKFKISHKTKNNSFKLIKKFSSQNTNQIDKFQKSGIYKLKCSDCDKFYIGQTGRNFKSRFKEHIQALKSNNQTSMKSHFAEHLIITNHSYKGIENNLEILNYETKGEKMNVKEELQILTHYKNNPQNLLNVMQINNKNPILEKVYEMKRKST</sequence>
<dbReference type="Gene3D" id="3.40.1440.10">
    <property type="entry name" value="GIY-YIG endonuclease"/>
    <property type="match status" value="1"/>
</dbReference>
<name>A0A1B6L3T6_9HEMI</name>
<accession>A0A1B6L3T6</accession>
<feature type="domain" description="GIY-YIG" evidence="1">
    <location>
        <begin position="221"/>
        <end position="320"/>
    </location>
</feature>
<feature type="non-terminal residue" evidence="2">
    <location>
        <position position="1"/>
    </location>
</feature>
<dbReference type="InterPro" id="IPR000305">
    <property type="entry name" value="GIY-YIG_endonuc"/>
</dbReference>
<evidence type="ECO:0000313" key="2">
    <source>
        <dbReference type="EMBL" id="JAT18369.1"/>
    </source>
</evidence>
<dbReference type="InterPro" id="IPR058912">
    <property type="entry name" value="HTH_animal"/>
</dbReference>
<dbReference type="SUPFAM" id="SSF82771">
    <property type="entry name" value="GIY-YIG endonuclease"/>
    <property type="match status" value="1"/>
</dbReference>
<dbReference type="Pfam" id="PF26215">
    <property type="entry name" value="HTH_animal"/>
    <property type="match status" value="1"/>
</dbReference>
<reference evidence="2" key="1">
    <citation type="submission" date="2015-11" db="EMBL/GenBank/DDBJ databases">
        <title>De novo transcriptome assembly of four potential Pierce s Disease insect vectors from Arizona vineyards.</title>
        <authorList>
            <person name="Tassone E.E."/>
        </authorList>
    </citation>
    <scope>NUCLEOTIDE SEQUENCE</scope>
</reference>
<dbReference type="PROSITE" id="PS50164">
    <property type="entry name" value="GIY_YIG"/>
    <property type="match status" value="1"/>
</dbReference>
<dbReference type="Pfam" id="PF01541">
    <property type="entry name" value="GIY-YIG"/>
    <property type="match status" value="1"/>
</dbReference>
<dbReference type="InterPro" id="IPR035901">
    <property type="entry name" value="GIY-YIG_endonuc_sf"/>
</dbReference>